<dbReference type="PANTHER" id="PTHR30146">
    <property type="entry name" value="LACI-RELATED TRANSCRIPTIONAL REPRESSOR"/>
    <property type="match status" value="1"/>
</dbReference>
<protein>
    <submittedName>
        <fullName evidence="6">LacI family DNA-binding transcriptional regulator</fullName>
    </submittedName>
</protein>
<evidence type="ECO:0000313" key="6">
    <source>
        <dbReference type="EMBL" id="MFC5650035.1"/>
    </source>
</evidence>
<dbReference type="InterPro" id="IPR000843">
    <property type="entry name" value="HTH_LacI"/>
</dbReference>
<dbReference type="Pfam" id="PF13377">
    <property type="entry name" value="Peripla_BP_3"/>
    <property type="match status" value="1"/>
</dbReference>
<dbReference type="InterPro" id="IPR010982">
    <property type="entry name" value="Lambda_DNA-bd_dom_sf"/>
</dbReference>
<dbReference type="InterPro" id="IPR028082">
    <property type="entry name" value="Peripla_BP_I"/>
</dbReference>
<dbReference type="CDD" id="cd19974">
    <property type="entry name" value="PBP1_LacI-like"/>
    <property type="match status" value="1"/>
</dbReference>
<evidence type="ECO:0000259" key="5">
    <source>
        <dbReference type="PROSITE" id="PS50932"/>
    </source>
</evidence>
<dbReference type="SUPFAM" id="SSF53822">
    <property type="entry name" value="Periplasmic binding protein-like I"/>
    <property type="match status" value="1"/>
</dbReference>
<proteinExistence type="predicted"/>
<accession>A0ABW0W0S8</accession>
<gene>
    <name evidence="6" type="ORF">ACFPYJ_13075</name>
</gene>
<reference evidence="7" key="1">
    <citation type="journal article" date="2019" name="Int. J. Syst. Evol. Microbiol.">
        <title>The Global Catalogue of Microorganisms (GCM) 10K type strain sequencing project: providing services to taxonomists for standard genome sequencing and annotation.</title>
        <authorList>
            <consortium name="The Broad Institute Genomics Platform"/>
            <consortium name="The Broad Institute Genome Sequencing Center for Infectious Disease"/>
            <person name="Wu L."/>
            <person name="Ma J."/>
        </authorList>
    </citation>
    <scope>NUCLEOTIDE SEQUENCE [LARGE SCALE GENOMIC DNA]</scope>
    <source>
        <strain evidence="7">CGMCC 1.3240</strain>
    </source>
</reference>
<keyword evidence="4" id="KW-0804">Transcription</keyword>
<feature type="domain" description="HTH lacI-type" evidence="5">
    <location>
        <begin position="5"/>
        <end position="49"/>
    </location>
</feature>
<dbReference type="SUPFAM" id="SSF47413">
    <property type="entry name" value="lambda repressor-like DNA-binding domains"/>
    <property type="match status" value="1"/>
</dbReference>
<name>A0ABW0W0S8_9BACL</name>
<evidence type="ECO:0000256" key="3">
    <source>
        <dbReference type="ARBA" id="ARBA00023125"/>
    </source>
</evidence>
<dbReference type="EMBL" id="JBHSOW010000043">
    <property type="protein sequence ID" value="MFC5650035.1"/>
    <property type="molecule type" value="Genomic_DNA"/>
</dbReference>
<dbReference type="PROSITE" id="PS50932">
    <property type="entry name" value="HTH_LACI_2"/>
    <property type="match status" value="1"/>
</dbReference>
<dbReference type="Gene3D" id="1.10.260.40">
    <property type="entry name" value="lambda repressor-like DNA-binding domains"/>
    <property type="match status" value="1"/>
</dbReference>
<sequence>MSKKITTSDISNRLGISRNTVSKALNNHHGITEETKRKVIEQAVAMGYKKVKLPSLDDPPGTVNLAKSIAYVTKSHLHVSGFWMNVMRGVEQIISSSGYEMKLSFIKEEDIHSLGLPHILGNGIEGFIVAGSITKLYTEKLIDLPLPKVFININPDISLSELNADVVFMENEDSMFRITRHLIQTGHSDIAFIGDISSCRSFLERWLGFQRAVLEAKLTIDPNHFIISDSTDNYQSYEDIVHSLSSMERLPSAFVCVNDRTALHVIKYLNEIGKRVPEDIAVSGFDQINEAEFLGYTLTTVSNDEYQLGVRSAEQLLQRLKDPDRPYETVRLSTKVFFGESTRSRYSAGL</sequence>
<dbReference type="GO" id="GO:0003677">
    <property type="term" value="F:DNA binding"/>
    <property type="evidence" value="ECO:0007669"/>
    <property type="project" value="UniProtKB-KW"/>
</dbReference>
<dbReference type="RefSeq" id="WP_379188585.1">
    <property type="nucleotide sequence ID" value="NZ_JBHSOW010000043.1"/>
</dbReference>
<evidence type="ECO:0000256" key="1">
    <source>
        <dbReference type="ARBA" id="ARBA00022491"/>
    </source>
</evidence>
<keyword evidence="2" id="KW-0805">Transcription regulation</keyword>
<organism evidence="6 7">
    <name type="scientific">Paenibacillus solisilvae</name>
    <dbReference type="NCBI Taxonomy" id="2486751"/>
    <lineage>
        <taxon>Bacteria</taxon>
        <taxon>Bacillati</taxon>
        <taxon>Bacillota</taxon>
        <taxon>Bacilli</taxon>
        <taxon>Bacillales</taxon>
        <taxon>Paenibacillaceae</taxon>
        <taxon>Paenibacillus</taxon>
    </lineage>
</organism>
<evidence type="ECO:0000313" key="7">
    <source>
        <dbReference type="Proteomes" id="UP001596047"/>
    </source>
</evidence>
<dbReference type="CDD" id="cd01392">
    <property type="entry name" value="HTH_LacI"/>
    <property type="match status" value="1"/>
</dbReference>
<keyword evidence="3 6" id="KW-0238">DNA-binding</keyword>
<dbReference type="InterPro" id="IPR046335">
    <property type="entry name" value="LacI/GalR-like_sensor"/>
</dbReference>
<evidence type="ECO:0000256" key="2">
    <source>
        <dbReference type="ARBA" id="ARBA00023015"/>
    </source>
</evidence>
<dbReference type="PANTHER" id="PTHR30146:SF148">
    <property type="entry name" value="HTH-TYPE TRANSCRIPTIONAL REPRESSOR PURR-RELATED"/>
    <property type="match status" value="1"/>
</dbReference>
<dbReference type="Proteomes" id="UP001596047">
    <property type="component" value="Unassembled WGS sequence"/>
</dbReference>
<keyword evidence="1" id="KW-0678">Repressor</keyword>
<comment type="caution">
    <text evidence="6">The sequence shown here is derived from an EMBL/GenBank/DDBJ whole genome shotgun (WGS) entry which is preliminary data.</text>
</comment>
<evidence type="ECO:0000256" key="4">
    <source>
        <dbReference type="ARBA" id="ARBA00023163"/>
    </source>
</evidence>
<dbReference type="Gene3D" id="3.40.50.2300">
    <property type="match status" value="2"/>
</dbReference>
<keyword evidence="7" id="KW-1185">Reference proteome</keyword>